<protein>
    <submittedName>
        <fullName evidence="1">Uncharacterized protein</fullName>
    </submittedName>
</protein>
<dbReference type="SUPFAM" id="SSF56436">
    <property type="entry name" value="C-type lectin-like"/>
    <property type="match status" value="1"/>
</dbReference>
<sequence>AECQHHWQGAHLVSIHSAGENNMMTYYIKRYHRKNGPVWIGLWDLEALGCSPLVFESLEITLPKIIQGLQQEVSPCPLHTSSSDGTLRKLQGHPKVKESWEVVKIILVDVMVSFENRTPAFCEARACKLEKDAPLADTLRVKGYEVQMDTLIVRALGAWDPCNERVLQSCGISRRYAWLMQRLMVSDTIRWSQDIYIEHNTGHRQYQEA</sequence>
<dbReference type="AlphaFoldDB" id="A0A9D3XXS4"/>
<dbReference type="Proteomes" id="UP000827986">
    <property type="component" value="Unassembled WGS sequence"/>
</dbReference>
<organism evidence="1 2">
    <name type="scientific">Mauremys mutica</name>
    <name type="common">yellowpond turtle</name>
    <dbReference type="NCBI Taxonomy" id="74926"/>
    <lineage>
        <taxon>Eukaryota</taxon>
        <taxon>Metazoa</taxon>
        <taxon>Chordata</taxon>
        <taxon>Craniata</taxon>
        <taxon>Vertebrata</taxon>
        <taxon>Euteleostomi</taxon>
        <taxon>Archelosauria</taxon>
        <taxon>Testudinata</taxon>
        <taxon>Testudines</taxon>
        <taxon>Cryptodira</taxon>
        <taxon>Durocryptodira</taxon>
        <taxon>Testudinoidea</taxon>
        <taxon>Geoemydidae</taxon>
        <taxon>Geoemydinae</taxon>
        <taxon>Mauremys</taxon>
    </lineage>
</organism>
<keyword evidence="2" id="KW-1185">Reference proteome</keyword>
<proteinExistence type="predicted"/>
<comment type="caution">
    <text evidence="1">The sequence shown here is derived from an EMBL/GenBank/DDBJ whole genome shotgun (WGS) entry which is preliminary data.</text>
</comment>
<evidence type="ECO:0000313" key="2">
    <source>
        <dbReference type="Proteomes" id="UP000827986"/>
    </source>
</evidence>
<name>A0A9D3XXS4_9SAUR</name>
<dbReference type="Gene3D" id="3.10.100.10">
    <property type="entry name" value="Mannose-Binding Protein A, subunit A"/>
    <property type="match status" value="1"/>
</dbReference>
<dbReference type="InterPro" id="IPR016187">
    <property type="entry name" value="CTDL_fold"/>
</dbReference>
<evidence type="ECO:0000313" key="1">
    <source>
        <dbReference type="EMBL" id="KAH1187386.1"/>
    </source>
</evidence>
<reference evidence="1" key="1">
    <citation type="submission" date="2021-09" db="EMBL/GenBank/DDBJ databases">
        <title>The genome of Mauremys mutica provides insights into the evolution of semi-aquatic lifestyle.</title>
        <authorList>
            <person name="Gong S."/>
            <person name="Gao Y."/>
        </authorList>
    </citation>
    <scope>NUCLEOTIDE SEQUENCE</scope>
    <source>
        <strain evidence="1">MM-2020</strain>
        <tissue evidence="1">Muscle</tissue>
    </source>
</reference>
<gene>
    <name evidence="1" type="ORF">KIL84_020135</name>
</gene>
<accession>A0A9D3XXS4</accession>
<dbReference type="EMBL" id="JAHDVG010000463">
    <property type="protein sequence ID" value="KAH1187386.1"/>
    <property type="molecule type" value="Genomic_DNA"/>
</dbReference>
<dbReference type="InterPro" id="IPR016186">
    <property type="entry name" value="C-type_lectin-like/link_sf"/>
</dbReference>
<feature type="non-terminal residue" evidence="1">
    <location>
        <position position="1"/>
    </location>
</feature>